<protein>
    <submittedName>
        <fullName evidence="2">Uncharacterized protein</fullName>
    </submittedName>
</protein>
<feature type="region of interest" description="Disordered" evidence="1">
    <location>
        <begin position="96"/>
        <end position="126"/>
    </location>
</feature>
<dbReference type="Proteomes" id="UP001488805">
    <property type="component" value="Unassembled WGS sequence"/>
</dbReference>
<evidence type="ECO:0000313" key="2">
    <source>
        <dbReference type="EMBL" id="KAK9532873.1"/>
    </source>
</evidence>
<dbReference type="AlphaFoldDB" id="A0AAW1FDC6"/>
<dbReference type="EMBL" id="JBCEZU010000078">
    <property type="protein sequence ID" value="KAK9532873.1"/>
    <property type="molecule type" value="Genomic_DNA"/>
</dbReference>
<keyword evidence="3" id="KW-1185">Reference proteome</keyword>
<name>A0AAW1FDC6_ZOAVI</name>
<sequence length="126" mass="13953">MNKVVFHFPQRFGCDVYQRVGFQGESPHQTELFYYTLPLDHVTTGEDCPVLELTTDWAADASSPALDSEKGSTKSRVGHAKPKIISSRLGPSVAALHVPQRSRRLSKRCPRCPSSELPEILASSSR</sequence>
<proteinExistence type="predicted"/>
<feature type="region of interest" description="Disordered" evidence="1">
    <location>
        <begin position="62"/>
        <end position="82"/>
    </location>
</feature>
<feature type="compositionally biased region" description="Basic residues" evidence="1">
    <location>
        <begin position="100"/>
        <end position="110"/>
    </location>
</feature>
<evidence type="ECO:0000313" key="3">
    <source>
        <dbReference type="Proteomes" id="UP001488805"/>
    </source>
</evidence>
<comment type="caution">
    <text evidence="2">The sequence shown here is derived from an EMBL/GenBank/DDBJ whole genome shotgun (WGS) entry which is preliminary data.</text>
</comment>
<accession>A0AAW1FDC6</accession>
<reference evidence="2 3" key="1">
    <citation type="journal article" date="2024" name="Genome Biol. Evol.">
        <title>Chromosome-level genome assembly of the viviparous eelpout Zoarces viviparus.</title>
        <authorList>
            <person name="Fuhrmann N."/>
            <person name="Brasseur M.V."/>
            <person name="Bakowski C.E."/>
            <person name="Podsiadlowski L."/>
            <person name="Prost S."/>
            <person name="Krehenwinkel H."/>
            <person name="Mayer C."/>
        </authorList>
    </citation>
    <scope>NUCLEOTIDE SEQUENCE [LARGE SCALE GENOMIC DNA]</scope>
    <source>
        <strain evidence="2">NO-MEL_2022_Ind0_liver</strain>
    </source>
</reference>
<evidence type="ECO:0000256" key="1">
    <source>
        <dbReference type="SAM" id="MobiDB-lite"/>
    </source>
</evidence>
<gene>
    <name evidence="2" type="ORF">VZT92_010237</name>
</gene>
<organism evidence="2 3">
    <name type="scientific">Zoarces viviparus</name>
    <name type="common">Viviparous eelpout</name>
    <name type="synonym">Blennius viviparus</name>
    <dbReference type="NCBI Taxonomy" id="48416"/>
    <lineage>
        <taxon>Eukaryota</taxon>
        <taxon>Metazoa</taxon>
        <taxon>Chordata</taxon>
        <taxon>Craniata</taxon>
        <taxon>Vertebrata</taxon>
        <taxon>Euteleostomi</taxon>
        <taxon>Actinopterygii</taxon>
        <taxon>Neopterygii</taxon>
        <taxon>Teleostei</taxon>
        <taxon>Neoteleostei</taxon>
        <taxon>Acanthomorphata</taxon>
        <taxon>Eupercaria</taxon>
        <taxon>Perciformes</taxon>
        <taxon>Cottioidei</taxon>
        <taxon>Zoarcales</taxon>
        <taxon>Zoarcidae</taxon>
        <taxon>Zoarcinae</taxon>
        <taxon>Zoarces</taxon>
    </lineage>
</organism>